<reference evidence="1 2" key="1">
    <citation type="submission" date="2024-07" db="EMBL/GenBank/DDBJ databases">
        <title>Section-level genome sequencing and comparative genomics of Aspergillus sections Usti and Cavernicolus.</title>
        <authorList>
            <consortium name="Lawrence Berkeley National Laboratory"/>
            <person name="Nybo J.L."/>
            <person name="Vesth T.C."/>
            <person name="Theobald S."/>
            <person name="Frisvad J.C."/>
            <person name="Larsen T.O."/>
            <person name="Kjaerboelling I."/>
            <person name="Rothschild-Mancinelli K."/>
            <person name="Lyhne E.K."/>
            <person name="Kogle M.E."/>
            <person name="Barry K."/>
            <person name="Clum A."/>
            <person name="Na H."/>
            <person name="Ledsgaard L."/>
            <person name="Lin J."/>
            <person name="Lipzen A."/>
            <person name="Kuo A."/>
            <person name="Riley R."/>
            <person name="Mondo S."/>
            <person name="Labutti K."/>
            <person name="Haridas S."/>
            <person name="Pangalinan J."/>
            <person name="Salamov A.A."/>
            <person name="Simmons B.A."/>
            <person name="Magnuson J.K."/>
            <person name="Chen J."/>
            <person name="Drula E."/>
            <person name="Henrissat B."/>
            <person name="Wiebenga A."/>
            <person name="Lubbers R.J."/>
            <person name="Gomes A.C."/>
            <person name="Makela M.R."/>
            <person name="Stajich J."/>
            <person name="Grigoriev I.V."/>
            <person name="Mortensen U.H."/>
            <person name="De Vries R.P."/>
            <person name="Baker S.E."/>
            <person name="Andersen M.R."/>
        </authorList>
    </citation>
    <scope>NUCLEOTIDE SEQUENCE [LARGE SCALE GENOMIC DNA]</scope>
    <source>
        <strain evidence="1 2">CBS 588.65</strain>
    </source>
</reference>
<organism evidence="1 2">
    <name type="scientific">Aspergillus granulosus</name>
    <dbReference type="NCBI Taxonomy" id="176169"/>
    <lineage>
        <taxon>Eukaryota</taxon>
        <taxon>Fungi</taxon>
        <taxon>Dikarya</taxon>
        <taxon>Ascomycota</taxon>
        <taxon>Pezizomycotina</taxon>
        <taxon>Eurotiomycetes</taxon>
        <taxon>Eurotiomycetidae</taxon>
        <taxon>Eurotiales</taxon>
        <taxon>Aspergillaceae</taxon>
        <taxon>Aspergillus</taxon>
        <taxon>Aspergillus subgen. Nidulantes</taxon>
    </lineage>
</organism>
<dbReference type="EMBL" id="JBFXLT010000121">
    <property type="protein sequence ID" value="KAL2808107.1"/>
    <property type="molecule type" value="Genomic_DNA"/>
</dbReference>
<evidence type="ECO:0008006" key="3">
    <source>
        <dbReference type="Google" id="ProtNLM"/>
    </source>
</evidence>
<comment type="caution">
    <text evidence="1">The sequence shown here is derived from an EMBL/GenBank/DDBJ whole genome shotgun (WGS) entry which is preliminary data.</text>
</comment>
<evidence type="ECO:0000313" key="1">
    <source>
        <dbReference type="EMBL" id="KAL2808107.1"/>
    </source>
</evidence>
<sequence>MPLYRSLAQMVVRMLPLVPSISCATSHVLCVRWVAYAHNSFPHDCDSCLLSVKMSVSFYLHRHVRKGLLRRCFELGHACPQGTESSLPRP</sequence>
<protein>
    <recommendedName>
        <fullName evidence="3">Secreted protein</fullName>
    </recommendedName>
</protein>
<dbReference type="Proteomes" id="UP001610334">
    <property type="component" value="Unassembled WGS sequence"/>
</dbReference>
<keyword evidence="2" id="KW-1185">Reference proteome</keyword>
<gene>
    <name evidence="1" type="ORF">BJX63DRAFT_410369</name>
</gene>
<evidence type="ECO:0000313" key="2">
    <source>
        <dbReference type="Proteomes" id="UP001610334"/>
    </source>
</evidence>
<proteinExistence type="predicted"/>
<accession>A0ABR4GZN7</accession>
<name>A0ABR4GZN7_9EURO</name>